<dbReference type="AlphaFoldDB" id="A0ABD4A4K3"/>
<dbReference type="Proteomes" id="UP000032076">
    <property type="component" value="Unassembled WGS sequence"/>
</dbReference>
<dbReference type="EMBL" id="JXLU01000120">
    <property type="protein sequence ID" value="KIO71594.1"/>
    <property type="molecule type" value="Genomic_DNA"/>
</dbReference>
<dbReference type="EMBL" id="JXLU01000130">
    <property type="protein sequence ID" value="KIO71394.1"/>
    <property type="molecule type" value="Genomic_DNA"/>
</dbReference>
<comment type="caution">
    <text evidence="2">The sequence shown here is derived from an EMBL/GenBank/DDBJ whole genome shotgun (WGS) entry which is preliminary data.</text>
</comment>
<evidence type="ECO:0000313" key="1">
    <source>
        <dbReference type="EMBL" id="KIO71394.1"/>
    </source>
</evidence>
<evidence type="ECO:0000313" key="3">
    <source>
        <dbReference type="Proteomes" id="UP000032076"/>
    </source>
</evidence>
<name>A0ABD4A4K3_9BACI</name>
<proteinExistence type="predicted"/>
<protein>
    <submittedName>
        <fullName evidence="2">Uncharacterized protein</fullName>
    </submittedName>
</protein>
<evidence type="ECO:0000313" key="2">
    <source>
        <dbReference type="EMBL" id="KIO71594.1"/>
    </source>
</evidence>
<gene>
    <name evidence="2" type="ORF">B4167_3543</name>
    <name evidence="1" type="ORF">B4167_3763</name>
</gene>
<organism evidence="2 3">
    <name type="scientific">Caldibacillus thermoamylovorans</name>
    <dbReference type="NCBI Taxonomy" id="35841"/>
    <lineage>
        <taxon>Bacteria</taxon>
        <taxon>Bacillati</taxon>
        <taxon>Bacillota</taxon>
        <taxon>Bacilli</taxon>
        <taxon>Bacillales</taxon>
        <taxon>Bacillaceae</taxon>
        <taxon>Caldibacillus</taxon>
    </lineage>
</organism>
<sequence length="37" mass="3859">MMGINGCITHTRIGTGSFHFGPRVQSGELLGSLKGKA</sequence>
<reference evidence="2 3" key="1">
    <citation type="submission" date="2015-01" db="EMBL/GenBank/DDBJ databases">
        <title>Draft Genome Sequences of Four Bacillus thermoamylovorans Strains, Isolated From Food Products.</title>
        <authorList>
            <person name="Krawcyk A.O."/>
            <person name="Berendsen E.M."/>
            <person name="Eijlander R.T."/>
            <person name="de Jong A."/>
            <person name="Wells-Bennik M."/>
            <person name="Kuipers O.P."/>
        </authorList>
    </citation>
    <scope>NUCLEOTIDE SEQUENCE [LARGE SCALE GENOMIC DNA]</scope>
    <source>
        <strain evidence="2 3">B4167</strain>
    </source>
</reference>
<accession>A0ABD4A4K3</accession>